<dbReference type="InterPro" id="IPR000073">
    <property type="entry name" value="AB_hydrolase_1"/>
</dbReference>
<keyword evidence="1" id="KW-0378">Hydrolase</keyword>
<dbReference type="GO" id="GO:0016020">
    <property type="term" value="C:membrane"/>
    <property type="evidence" value="ECO:0007669"/>
    <property type="project" value="TreeGrafter"/>
</dbReference>
<dbReference type="OrthoDB" id="4291328at2"/>
<sequence length="242" mass="26210">MTVVLLHGLGGSRDDMLPLVEGRTDVVAPDLRAHGANPSIGGPADFTLDALAAEVERDLSPGPVSLVGESLGAAVALRLALRDPARVERLVLLRPSFTTEPLPPNLRPFPVIGELLTRYGPVRGAALFRAGGLYHAVELQSRRGARGLLAQFGAPDAVRRAIRLVELPRNRAYRDAAELALLMMPTTIIAAPRDPVHPLSIAERWQHDLPHARLEAVPPRDEDWSAYRAALRDRVSTALDGR</sequence>
<dbReference type="Gene3D" id="3.40.50.1820">
    <property type="entry name" value="alpha/beta hydrolase"/>
    <property type="match status" value="1"/>
</dbReference>
<dbReference type="InterPro" id="IPR029058">
    <property type="entry name" value="AB_hydrolase_fold"/>
</dbReference>
<evidence type="ECO:0000259" key="2">
    <source>
        <dbReference type="Pfam" id="PF00561"/>
    </source>
</evidence>
<dbReference type="EMBL" id="PGFF01000001">
    <property type="protein sequence ID" value="PJJ70982.1"/>
    <property type="molecule type" value="Genomic_DNA"/>
</dbReference>
<dbReference type="Proteomes" id="UP000228758">
    <property type="component" value="Unassembled WGS sequence"/>
</dbReference>
<dbReference type="Pfam" id="PF00561">
    <property type="entry name" value="Abhydrolase_1"/>
    <property type="match status" value="1"/>
</dbReference>
<reference evidence="3 4" key="1">
    <citation type="submission" date="2017-11" db="EMBL/GenBank/DDBJ databases">
        <title>Genomic Encyclopedia of Archaeal and Bacterial Type Strains, Phase II (KMG-II): From Individual Species to Whole Genera.</title>
        <authorList>
            <person name="Goeker M."/>
        </authorList>
    </citation>
    <scope>NUCLEOTIDE SEQUENCE [LARGE SCALE GENOMIC DNA]</scope>
    <source>
        <strain evidence="3 4">DSM 27393</strain>
    </source>
</reference>
<dbReference type="AlphaFoldDB" id="A0A2M9CGJ2"/>
<dbReference type="PANTHER" id="PTHR43798">
    <property type="entry name" value="MONOACYLGLYCEROL LIPASE"/>
    <property type="match status" value="1"/>
</dbReference>
<dbReference type="SUPFAM" id="SSF53474">
    <property type="entry name" value="alpha/beta-Hydrolases"/>
    <property type="match status" value="1"/>
</dbReference>
<keyword evidence="4" id="KW-1185">Reference proteome</keyword>
<dbReference type="PANTHER" id="PTHR43798:SF31">
    <property type="entry name" value="AB HYDROLASE SUPERFAMILY PROTEIN YCLE"/>
    <property type="match status" value="1"/>
</dbReference>
<dbReference type="PRINTS" id="PR00111">
    <property type="entry name" value="ABHYDROLASE"/>
</dbReference>
<organism evidence="3 4">
    <name type="scientific">Diaminobutyricimonas aerilata</name>
    <dbReference type="NCBI Taxonomy" id="1162967"/>
    <lineage>
        <taxon>Bacteria</taxon>
        <taxon>Bacillati</taxon>
        <taxon>Actinomycetota</taxon>
        <taxon>Actinomycetes</taxon>
        <taxon>Micrococcales</taxon>
        <taxon>Microbacteriaceae</taxon>
        <taxon>Diaminobutyricimonas</taxon>
    </lineage>
</organism>
<evidence type="ECO:0000313" key="3">
    <source>
        <dbReference type="EMBL" id="PJJ70982.1"/>
    </source>
</evidence>
<name>A0A2M9CGJ2_9MICO</name>
<gene>
    <name evidence="3" type="ORF">CLV46_0516</name>
</gene>
<evidence type="ECO:0000313" key="4">
    <source>
        <dbReference type="Proteomes" id="UP000228758"/>
    </source>
</evidence>
<accession>A0A2M9CGJ2</accession>
<feature type="domain" description="AB hydrolase-1" evidence="2">
    <location>
        <begin position="2"/>
        <end position="218"/>
    </location>
</feature>
<dbReference type="GO" id="GO:0016787">
    <property type="term" value="F:hydrolase activity"/>
    <property type="evidence" value="ECO:0007669"/>
    <property type="project" value="UniProtKB-KW"/>
</dbReference>
<protein>
    <submittedName>
        <fullName evidence="3">Pimeloyl-ACP methyl ester carboxylesterase</fullName>
    </submittedName>
</protein>
<dbReference type="RefSeq" id="WP_100363345.1">
    <property type="nucleotide sequence ID" value="NZ_PGFF01000001.1"/>
</dbReference>
<evidence type="ECO:0000256" key="1">
    <source>
        <dbReference type="ARBA" id="ARBA00022801"/>
    </source>
</evidence>
<comment type="caution">
    <text evidence="3">The sequence shown here is derived from an EMBL/GenBank/DDBJ whole genome shotgun (WGS) entry which is preliminary data.</text>
</comment>
<proteinExistence type="predicted"/>
<dbReference type="InterPro" id="IPR050266">
    <property type="entry name" value="AB_hydrolase_sf"/>
</dbReference>